<proteinExistence type="inferred from homology"/>
<keyword evidence="7" id="KW-0811">Translocation</keyword>
<evidence type="ECO:0000256" key="6">
    <source>
        <dbReference type="ARBA" id="ARBA00022989"/>
    </source>
</evidence>
<evidence type="ECO:0000256" key="4">
    <source>
        <dbReference type="ARBA" id="ARBA00022692"/>
    </source>
</evidence>
<keyword evidence="6 9" id="KW-1133">Transmembrane helix</keyword>
<gene>
    <name evidence="10" type="ORF">LCGC14_0214750</name>
</gene>
<keyword evidence="3" id="KW-0813">Transport</keyword>
<dbReference type="GO" id="GO:0015450">
    <property type="term" value="F:protein-transporting ATPase activity"/>
    <property type="evidence" value="ECO:0007669"/>
    <property type="project" value="InterPro"/>
</dbReference>
<protein>
    <recommendedName>
        <fullName evidence="11">Protein-export membrane protein SecG</fullName>
    </recommendedName>
</protein>
<name>A0A0F9WZB5_9ZZZZ</name>
<sequence>MKEILLLLQIIVSICLVIFILLQQRGTALGSIFGSGGGGGGEGAFYGTRRGIQKKLLWVTIITGALFIILALSRLILA</sequence>
<reference evidence="10" key="1">
    <citation type="journal article" date="2015" name="Nature">
        <title>Complex archaea that bridge the gap between prokaryotes and eukaryotes.</title>
        <authorList>
            <person name="Spang A."/>
            <person name="Saw J.H."/>
            <person name="Jorgensen S.L."/>
            <person name="Zaremba-Niedzwiedzka K."/>
            <person name="Martijn J."/>
            <person name="Lind A.E."/>
            <person name="van Eijk R."/>
            <person name="Schleper C."/>
            <person name="Guy L."/>
            <person name="Ettema T.J."/>
        </authorList>
    </citation>
    <scope>NUCLEOTIDE SEQUENCE</scope>
</reference>
<dbReference type="GO" id="GO:0016020">
    <property type="term" value="C:membrane"/>
    <property type="evidence" value="ECO:0007669"/>
    <property type="project" value="UniProtKB-SubCell"/>
</dbReference>
<dbReference type="InterPro" id="IPR004692">
    <property type="entry name" value="SecG"/>
</dbReference>
<evidence type="ECO:0000256" key="2">
    <source>
        <dbReference type="ARBA" id="ARBA00008445"/>
    </source>
</evidence>
<evidence type="ECO:0000256" key="9">
    <source>
        <dbReference type="SAM" id="Phobius"/>
    </source>
</evidence>
<dbReference type="Pfam" id="PF03840">
    <property type="entry name" value="SecG"/>
    <property type="match status" value="1"/>
</dbReference>
<dbReference type="GO" id="GO:0009306">
    <property type="term" value="P:protein secretion"/>
    <property type="evidence" value="ECO:0007669"/>
    <property type="project" value="InterPro"/>
</dbReference>
<evidence type="ECO:0000313" key="10">
    <source>
        <dbReference type="EMBL" id="KKN91801.1"/>
    </source>
</evidence>
<evidence type="ECO:0000256" key="5">
    <source>
        <dbReference type="ARBA" id="ARBA00022927"/>
    </source>
</evidence>
<evidence type="ECO:0000256" key="7">
    <source>
        <dbReference type="ARBA" id="ARBA00023010"/>
    </source>
</evidence>
<comment type="caution">
    <text evidence="10">The sequence shown here is derived from an EMBL/GenBank/DDBJ whole genome shotgun (WGS) entry which is preliminary data.</text>
</comment>
<comment type="similarity">
    <text evidence="2">Belongs to the SecG family.</text>
</comment>
<evidence type="ECO:0008006" key="11">
    <source>
        <dbReference type="Google" id="ProtNLM"/>
    </source>
</evidence>
<accession>A0A0F9WZB5</accession>
<dbReference type="EMBL" id="LAZR01000100">
    <property type="protein sequence ID" value="KKN91801.1"/>
    <property type="molecule type" value="Genomic_DNA"/>
</dbReference>
<evidence type="ECO:0000256" key="8">
    <source>
        <dbReference type="ARBA" id="ARBA00023136"/>
    </source>
</evidence>
<keyword evidence="8 9" id="KW-0472">Membrane</keyword>
<evidence type="ECO:0000256" key="1">
    <source>
        <dbReference type="ARBA" id="ARBA00004141"/>
    </source>
</evidence>
<comment type="subcellular location">
    <subcellularLocation>
        <location evidence="1">Membrane</location>
        <topology evidence="1">Multi-pass membrane protein</topology>
    </subcellularLocation>
</comment>
<dbReference type="NCBIfam" id="TIGR00810">
    <property type="entry name" value="secG"/>
    <property type="match status" value="1"/>
</dbReference>
<dbReference type="AlphaFoldDB" id="A0A0F9WZB5"/>
<evidence type="ECO:0000256" key="3">
    <source>
        <dbReference type="ARBA" id="ARBA00022448"/>
    </source>
</evidence>
<feature type="transmembrane region" description="Helical" evidence="9">
    <location>
        <begin position="56"/>
        <end position="77"/>
    </location>
</feature>
<organism evidence="10">
    <name type="scientific">marine sediment metagenome</name>
    <dbReference type="NCBI Taxonomy" id="412755"/>
    <lineage>
        <taxon>unclassified sequences</taxon>
        <taxon>metagenomes</taxon>
        <taxon>ecological metagenomes</taxon>
    </lineage>
</organism>
<keyword evidence="5" id="KW-0653">Protein transport</keyword>
<keyword evidence="4 9" id="KW-0812">Transmembrane</keyword>